<dbReference type="SUPFAM" id="SSF48452">
    <property type="entry name" value="TPR-like"/>
    <property type="match status" value="1"/>
</dbReference>
<dbReference type="RefSeq" id="WP_135525339.1">
    <property type="nucleotide sequence ID" value="NZ_SRLH01000002.1"/>
</dbReference>
<evidence type="ECO:0000313" key="3">
    <source>
        <dbReference type="Proteomes" id="UP000297407"/>
    </source>
</evidence>
<organism evidence="2 3">
    <name type="scientific">Flavobacterium humi</name>
    <dbReference type="NCBI Taxonomy" id="2562683"/>
    <lineage>
        <taxon>Bacteria</taxon>
        <taxon>Pseudomonadati</taxon>
        <taxon>Bacteroidota</taxon>
        <taxon>Flavobacteriia</taxon>
        <taxon>Flavobacteriales</taxon>
        <taxon>Flavobacteriaceae</taxon>
        <taxon>Flavobacterium</taxon>
    </lineage>
</organism>
<evidence type="ECO:0008006" key="4">
    <source>
        <dbReference type="Google" id="ProtNLM"/>
    </source>
</evidence>
<keyword evidence="1" id="KW-0732">Signal</keyword>
<sequence>MKFKILPLFVFLVSQASFSQEMDGYWDKERITNKEIKLSAGDKIVIKSEDLPIGTTEFVYRITLLDENQKMVGDLASVLKSIPDPYYIGKGAGGALSLASAISGSDTCTYGIFTDSDKASDYAKSGDFKKACLYQPNPVSKDVKVVSMQKSTCLTENTRILWFAFENKNWIMNEKIVLEIVPWVDKKASRGWSQDNRKIVSGFIKTSETALRLPNPDAFCFTMIEKIQKEYKFQEFQKLSATEKNVVLAKFEDAALAETNNTQVFNKIIRMEAKTMALQGKFENALQLLNEKIIEKGKGTALDYNSQAEQYIFTRQFEKALKSLKIAEKIDPSELLVQLNLAHTYMFLDNMAACREIHQKFKEQNVSANQTWKNKTINDLDTFQKANLPSDDFKKVLRLMD</sequence>
<name>A0A4Z0L9Q1_9FLAO</name>
<gene>
    <name evidence="2" type="ORF">E4635_04035</name>
</gene>
<accession>A0A4Z0L9Q1</accession>
<protein>
    <recommendedName>
        <fullName evidence="4">Tetratricopeptide repeat protein</fullName>
    </recommendedName>
</protein>
<feature type="chain" id="PRO_5021430218" description="Tetratricopeptide repeat protein" evidence="1">
    <location>
        <begin position="20"/>
        <end position="401"/>
    </location>
</feature>
<dbReference type="Gene3D" id="1.25.40.10">
    <property type="entry name" value="Tetratricopeptide repeat domain"/>
    <property type="match status" value="1"/>
</dbReference>
<dbReference type="EMBL" id="SRLH01000002">
    <property type="protein sequence ID" value="TGD59029.1"/>
    <property type="molecule type" value="Genomic_DNA"/>
</dbReference>
<comment type="caution">
    <text evidence="2">The sequence shown here is derived from an EMBL/GenBank/DDBJ whole genome shotgun (WGS) entry which is preliminary data.</text>
</comment>
<dbReference type="InterPro" id="IPR011990">
    <property type="entry name" value="TPR-like_helical_dom_sf"/>
</dbReference>
<evidence type="ECO:0000313" key="2">
    <source>
        <dbReference type="EMBL" id="TGD59029.1"/>
    </source>
</evidence>
<dbReference type="AlphaFoldDB" id="A0A4Z0L9Q1"/>
<reference evidence="2 3" key="1">
    <citation type="submission" date="2019-04" db="EMBL/GenBank/DDBJ databases">
        <title>Flavobacterium sp. strain DS2-A Genome sequencing and assembly.</title>
        <authorList>
            <person name="Kim I."/>
        </authorList>
    </citation>
    <scope>NUCLEOTIDE SEQUENCE [LARGE SCALE GENOMIC DNA]</scope>
    <source>
        <strain evidence="2 3">DS2-A</strain>
    </source>
</reference>
<proteinExistence type="predicted"/>
<dbReference type="OrthoDB" id="1451408at2"/>
<feature type="signal peptide" evidence="1">
    <location>
        <begin position="1"/>
        <end position="19"/>
    </location>
</feature>
<keyword evidence="3" id="KW-1185">Reference proteome</keyword>
<evidence type="ECO:0000256" key="1">
    <source>
        <dbReference type="SAM" id="SignalP"/>
    </source>
</evidence>
<dbReference type="Proteomes" id="UP000297407">
    <property type="component" value="Unassembled WGS sequence"/>
</dbReference>